<dbReference type="PROSITE" id="PS51645">
    <property type="entry name" value="PHR_CRY_ALPHA_BETA"/>
    <property type="match status" value="1"/>
</dbReference>
<dbReference type="EMBL" id="RXIR01000007">
    <property type="protein sequence ID" value="TVS29134.1"/>
    <property type="molecule type" value="Genomic_DNA"/>
</dbReference>
<dbReference type="InterPro" id="IPR036155">
    <property type="entry name" value="Crypto/Photolyase_N_sf"/>
</dbReference>
<feature type="binding site" evidence="4">
    <location>
        <position position="202"/>
    </location>
    <ligand>
        <name>FAD</name>
        <dbReference type="ChEBI" id="CHEBI:57692"/>
    </ligand>
</feature>
<feature type="site" description="Electron transfer via tryptophanyl radical" evidence="5">
    <location>
        <position position="274"/>
    </location>
</feature>
<dbReference type="Gene3D" id="1.10.579.10">
    <property type="entry name" value="DNA Cyclobutane Dipyrimidine Photolyase, subunit A, domain 3"/>
    <property type="match status" value="1"/>
</dbReference>
<dbReference type="OrthoDB" id="9772484at2"/>
<dbReference type="Pfam" id="PF00875">
    <property type="entry name" value="DNA_photolyase"/>
    <property type="match status" value="1"/>
</dbReference>
<keyword evidence="8" id="KW-0456">Lyase</keyword>
<dbReference type="GO" id="GO:0003904">
    <property type="term" value="F:deoxyribodipyrimidine photo-lyase activity"/>
    <property type="evidence" value="ECO:0007669"/>
    <property type="project" value="TreeGrafter"/>
</dbReference>
<keyword evidence="3 6" id="KW-0157">Chromophore</keyword>
<dbReference type="PROSITE" id="PS00394">
    <property type="entry name" value="DNA_PHOTOLYASES_1_1"/>
    <property type="match status" value="1"/>
</dbReference>
<dbReference type="SUPFAM" id="SSF48173">
    <property type="entry name" value="Cryptochrome/photolyase FAD-binding domain"/>
    <property type="match status" value="1"/>
</dbReference>
<gene>
    <name evidence="8" type="ORF">EKI59_04825</name>
</gene>
<dbReference type="PANTHER" id="PTHR11455:SF9">
    <property type="entry name" value="CRYPTOCHROME CIRCADIAN CLOCK 5 ISOFORM X1"/>
    <property type="match status" value="1"/>
</dbReference>
<proteinExistence type="inferred from homology"/>
<feature type="domain" description="Photolyase/cryptochrome alpha/beta" evidence="7">
    <location>
        <begin position="3"/>
        <end position="117"/>
    </location>
</feature>
<protein>
    <submittedName>
        <fullName evidence="8">Deoxyribodipyrimidine photo-lyase</fullName>
    </submittedName>
</protein>
<evidence type="ECO:0000256" key="1">
    <source>
        <dbReference type="ARBA" id="ARBA00022630"/>
    </source>
</evidence>
<dbReference type="SUPFAM" id="SSF52425">
    <property type="entry name" value="Cryptochrome/photolyase, N-terminal domain"/>
    <property type="match status" value="1"/>
</dbReference>
<evidence type="ECO:0000256" key="5">
    <source>
        <dbReference type="PIRSR" id="PIRSR602081-2"/>
    </source>
</evidence>
<dbReference type="InterPro" id="IPR014729">
    <property type="entry name" value="Rossmann-like_a/b/a_fold"/>
</dbReference>
<feature type="binding site" evidence="4">
    <location>
        <begin position="363"/>
        <end position="365"/>
    </location>
    <ligand>
        <name>FAD</name>
        <dbReference type="ChEBI" id="CHEBI:57692"/>
    </ligand>
</feature>
<feature type="site" description="Electron transfer via tryptophanyl radical" evidence="5">
    <location>
        <position position="373"/>
    </location>
</feature>
<dbReference type="PANTHER" id="PTHR11455">
    <property type="entry name" value="CRYPTOCHROME"/>
    <property type="match status" value="1"/>
</dbReference>
<sequence length="440" mass="48969">MSTPTIVWFRDDLRLADNAALTWAAERGPVVGLYVHETVGRGIGRAAAWWLRHSLDALRESLPAPLIELAGDPREIVPRLARELGATVTWNRRYHLTDIDAEVKEATGAVSHPGYLLTEPWEVRATPYRVFTPFFNAARSVLLDAPPTPLPVPDLTPADVAPATVDAPAEAAWAASLAQHNTPGEGAAHKRLAEFIAASADYDNNALDGVTSGLSPHLRFGEISPAEVWLAAVDAGAWAFARQLLWRDFAWHRYYHLADMETKNVREKFGRFDWEWTPNAVPGTTAAAFAHQEMDPDAQHLTELAAWQSGRTGIPLVDAGMRELWATGRMHNRVRMVTGSWLTKNLGIHWRHGEEWFWDTLVDADAASNAFNWQWVAGSGDDAAPYFRIFNPLTQAEKFDPHGSYVSRWLPETADYPEPMADVKQSRLRALAAYDDIKNG</sequence>
<organism evidence="8 9">
    <name type="scientific">Corynebacterium sanguinis</name>
    <dbReference type="NCBI Taxonomy" id="2594913"/>
    <lineage>
        <taxon>Bacteria</taxon>
        <taxon>Bacillati</taxon>
        <taxon>Actinomycetota</taxon>
        <taxon>Actinomycetes</taxon>
        <taxon>Mycobacteriales</taxon>
        <taxon>Corynebacteriaceae</taxon>
        <taxon>Corynebacterium</taxon>
    </lineage>
</organism>
<evidence type="ECO:0000259" key="7">
    <source>
        <dbReference type="PROSITE" id="PS51645"/>
    </source>
</evidence>
<dbReference type="InterPro" id="IPR002081">
    <property type="entry name" value="Cryptochrome/DNA_photolyase_1"/>
</dbReference>
<comment type="similarity">
    <text evidence="6">Belongs to the DNA photolyase family.</text>
</comment>
<dbReference type="GO" id="GO:0006139">
    <property type="term" value="P:nucleobase-containing compound metabolic process"/>
    <property type="evidence" value="ECO:0007669"/>
    <property type="project" value="UniProtKB-ARBA"/>
</dbReference>
<dbReference type="GO" id="GO:0006950">
    <property type="term" value="P:response to stress"/>
    <property type="evidence" value="ECO:0007669"/>
    <property type="project" value="UniProtKB-ARBA"/>
</dbReference>
<dbReference type="GO" id="GO:0071949">
    <property type="term" value="F:FAD binding"/>
    <property type="evidence" value="ECO:0007669"/>
    <property type="project" value="TreeGrafter"/>
</dbReference>
<dbReference type="InterPro" id="IPR005101">
    <property type="entry name" value="Cryptochr/Photolyase_FAD-bd"/>
</dbReference>
<dbReference type="PRINTS" id="PR00147">
    <property type="entry name" value="DNAPHOTLYASE"/>
</dbReference>
<feature type="binding site" evidence="4">
    <location>
        <position position="240"/>
    </location>
    <ligand>
        <name>FAD</name>
        <dbReference type="ChEBI" id="CHEBI:57692"/>
    </ligand>
</feature>
<evidence type="ECO:0000256" key="3">
    <source>
        <dbReference type="ARBA" id="ARBA00022991"/>
    </source>
</evidence>
<dbReference type="Gene3D" id="1.25.40.80">
    <property type="match status" value="1"/>
</dbReference>
<dbReference type="GO" id="GO:0009416">
    <property type="term" value="P:response to light stimulus"/>
    <property type="evidence" value="ECO:0007669"/>
    <property type="project" value="TreeGrafter"/>
</dbReference>
<comment type="cofactor">
    <cofactor evidence="4">
        <name>FAD</name>
        <dbReference type="ChEBI" id="CHEBI:57692"/>
    </cofactor>
    <text evidence="4">Binds 1 FAD per subunit.</text>
</comment>
<evidence type="ECO:0000313" key="8">
    <source>
        <dbReference type="EMBL" id="TVS29134.1"/>
    </source>
</evidence>
<evidence type="ECO:0000256" key="4">
    <source>
        <dbReference type="PIRSR" id="PIRSR602081-1"/>
    </source>
</evidence>
<dbReference type="InterPro" id="IPR006050">
    <property type="entry name" value="DNA_photolyase_N"/>
</dbReference>
<keyword evidence="2 4" id="KW-0274">FAD</keyword>
<comment type="caution">
    <text evidence="8">The sequence shown here is derived from an EMBL/GenBank/DDBJ whole genome shotgun (WGS) entry which is preliminary data.</text>
</comment>
<dbReference type="RefSeq" id="WP_144689639.1">
    <property type="nucleotide sequence ID" value="NZ_JALXKN010000008.1"/>
</dbReference>
<evidence type="ECO:0000256" key="2">
    <source>
        <dbReference type="ARBA" id="ARBA00022827"/>
    </source>
</evidence>
<name>A0A6C1TYZ8_9CORY</name>
<feature type="site" description="Electron transfer via tryptophanyl radical" evidence="5">
    <location>
        <position position="350"/>
    </location>
</feature>
<evidence type="ECO:0000313" key="9">
    <source>
        <dbReference type="Proteomes" id="UP000336646"/>
    </source>
</evidence>
<keyword evidence="1 4" id="KW-0285">Flavoprotein</keyword>
<dbReference type="GO" id="GO:0003677">
    <property type="term" value="F:DNA binding"/>
    <property type="evidence" value="ECO:0007669"/>
    <property type="project" value="TreeGrafter"/>
</dbReference>
<dbReference type="Pfam" id="PF03441">
    <property type="entry name" value="FAD_binding_7"/>
    <property type="match status" value="1"/>
</dbReference>
<accession>A0A6C1TYZ8</accession>
<dbReference type="InterPro" id="IPR018394">
    <property type="entry name" value="DNA_photolyase_1_CS_C"/>
</dbReference>
<evidence type="ECO:0000256" key="6">
    <source>
        <dbReference type="RuleBase" id="RU004182"/>
    </source>
</evidence>
<dbReference type="Gene3D" id="3.40.50.620">
    <property type="entry name" value="HUPs"/>
    <property type="match status" value="1"/>
</dbReference>
<feature type="binding site" evidence="4">
    <location>
        <begin position="211"/>
        <end position="215"/>
    </location>
    <ligand>
        <name>FAD</name>
        <dbReference type="ChEBI" id="CHEBI:57692"/>
    </ligand>
</feature>
<dbReference type="AlphaFoldDB" id="A0A6C1TYZ8"/>
<reference evidence="8 9" key="1">
    <citation type="submission" date="2018-12" db="EMBL/GenBank/DDBJ databases">
        <title>Corynebacterium sanguinis sp. nov., a clinically-associated and environmental corynebacterium.</title>
        <authorList>
            <person name="Gonzales-Siles L."/>
            <person name="Jaen-Luchoro D."/>
            <person name="Cardew S."/>
            <person name="Inganas E."/>
            <person name="Ohlen M."/>
            <person name="Jensie-Markopolous S."/>
            <person name="Pinyeiro-Iglesias B."/>
            <person name="Molin K."/>
            <person name="Skovbjerg S."/>
            <person name="Svensson-Stadler L."/>
            <person name="Funke G."/>
            <person name="Moore E.R.B."/>
        </authorList>
    </citation>
    <scope>NUCLEOTIDE SEQUENCE [LARGE SCALE GENOMIC DNA]</scope>
    <source>
        <strain evidence="8 9">58734</strain>
    </source>
</reference>
<dbReference type="Proteomes" id="UP000336646">
    <property type="component" value="Unassembled WGS sequence"/>
</dbReference>
<dbReference type="InterPro" id="IPR036134">
    <property type="entry name" value="Crypto/Photolyase_FAD-like_sf"/>
</dbReference>